<gene>
    <name evidence="2" type="ORF">FCALED_LOCUS12218</name>
</gene>
<comment type="caution">
    <text evidence="2">The sequence shown here is derived from an EMBL/GenBank/DDBJ whole genome shotgun (WGS) entry which is preliminary data.</text>
</comment>
<dbReference type="AlphaFoldDB" id="A0A9N9HEZ3"/>
<sequence length="532" mass="60844">MDYLGKKSGNKNTEPEINPQKPIKKTSLILDAAGFAFNQPKFNNPGIKSFSDILHNTKTKPNNQTIDEGKQVKPKVVHQNKNVNDIQTNKKPQAKVSASNIITDFNKFEFDSGLRKLGGRAANVQSDISPRNVKSNSNTEKTVKSDFVSGPTANPSRIKSTQMMPVEEPNYNRSDICSDVSWGNQSFQPNYATRFNNIPHKNEWGTKSPDSRSEIMYNGKDKLVSSRHNNVARNPRFNPNFPSGTPKTMSDVTYQPKELRNHYNDPESFSYGGNSHQRKPTVSATARIPYSIDENEHNPTYVRETNVQHKPKVVVGPQKRVVLSHFDEEEEDQVESDDNDTVQNAEEENDEEIDELINMTEDESIQRKLLELHYSNLELLNINKSLEENINEQSIEIESFPSFDSLLKSQKEQVEHITSLENIIKDLISKLSDQETQIKKIKDENNESDENKRTRVALFYDPRNLPFNTLPRIIFDRANSVLRLNFIGTRFNGEVTQINIEQLFTHPPDYSDVEVILSRDYDNRVICCLNLL</sequence>
<accession>A0A9N9HEZ3</accession>
<feature type="region of interest" description="Disordered" evidence="1">
    <location>
        <begin position="327"/>
        <end position="349"/>
    </location>
</feature>
<proteinExistence type="predicted"/>
<feature type="region of interest" description="Disordered" evidence="1">
    <location>
        <begin position="1"/>
        <end position="24"/>
    </location>
</feature>
<name>A0A9N9HEZ3_9GLOM</name>
<feature type="region of interest" description="Disordered" evidence="1">
    <location>
        <begin position="229"/>
        <end position="249"/>
    </location>
</feature>
<feature type="compositionally biased region" description="Polar residues" evidence="1">
    <location>
        <begin position="129"/>
        <end position="140"/>
    </location>
</feature>
<dbReference type="Proteomes" id="UP000789570">
    <property type="component" value="Unassembled WGS sequence"/>
</dbReference>
<reference evidence="2" key="1">
    <citation type="submission" date="2021-06" db="EMBL/GenBank/DDBJ databases">
        <authorList>
            <person name="Kallberg Y."/>
            <person name="Tangrot J."/>
            <person name="Rosling A."/>
        </authorList>
    </citation>
    <scope>NUCLEOTIDE SEQUENCE</scope>
    <source>
        <strain evidence="2">UK204</strain>
    </source>
</reference>
<evidence type="ECO:0000313" key="2">
    <source>
        <dbReference type="EMBL" id="CAG8675253.1"/>
    </source>
</evidence>
<dbReference type="EMBL" id="CAJVPQ010005770">
    <property type="protein sequence ID" value="CAG8675253.1"/>
    <property type="molecule type" value="Genomic_DNA"/>
</dbReference>
<organism evidence="2 3">
    <name type="scientific">Funneliformis caledonium</name>
    <dbReference type="NCBI Taxonomy" id="1117310"/>
    <lineage>
        <taxon>Eukaryota</taxon>
        <taxon>Fungi</taxon>
        <taxon>Fungi incertae sedis</taxon>
        <taxon>Mucoromycota</taxon>
        <taxon>Glomeromycotina</taxon>
        <taxon>Glomeromycetes</taxon>
        <taxon>Glomerales</taxon>
        <taxon>Glomeraceae</taxon>
        <taxon>Funneliformis</taxon>
    </lineage>
</organism>
<evidence type="ECO:0000256" key="1">
    <source>
        <dbReference type="SAM" id="MobiDB-lite"/>
    </source>
</evidence>
<feature type="compositionally biased region" description="Polar residues" evidence="1">
    <location>
        <begin position="240"/>
        <end position="249"/>
    </location>
</feature>
<evidence type="ECO:0000313" key="3">
    <source>
        <dbReference type="Proteomes" id="UP000789570"/>
    </source>
</evidence>
<feature type="region of interest" description="Disordered" evidence="1">
    <location>
        <begin position="129"/>
        <end position="158"/>
    </location>
</feature>
<protein>
    <submittedName>
        <fullName evidence="2">10221_t:CDS:1</fullName>
    </submittedName>
</protein>
<keyword evidence="3" id="KW-1185">Reference proteome</keyword>
<dbReference type="OrthoDB" id="2555519at2759"/>